<dbReference type="SMART" id="SM00355">
    <property type="entry name" value="ZnF_C2H2"/>
    <property type="match status" value="7"/>
</dbReference>
<organism evidence="4">
    <name type="scientific">Caenorhabditis remanei</name>
    <name type="common">Caenorhabditis vulgaris</name>
    <dbReference type="NCBI Taxonomy" id="31234"/>
    <lineage>
        <taxon>Eukaryota</taxon>
        <taxon>Metazoa</taxon>
        <taxon>Ecdysozoa</taxon>
        <taxon>Nematoda</taxon>
        <taxon>Chromadorea</taxon>
        <taxon>Rhabditida</taxon>
        <taxon>Rhabditina</taxon>
        <taxon>Rhabditomorpha</taxon>
        <taxon>Rhabditoidea</taxon>
        <taxon>Rhabditidae</taxon>
        <taxon>Peloderinae</taxon>
        <taxon>Caenorhabditis</taxon>
    </lineage>
</organism>
<dbReference type="eggNOG" id="ENOG502TG9V">
    <property type="taxonomic scope" value="Eukaryota"/>
</dbReference>
<feature type="domain" description="C2H2-type" evidence="2">
    <location>
        <begin position="1008"/>
        <end position="1037"/>
    </location>
</feature>
<dbReference type="PANTHER" id="PTHR36936">
    <property type="entry name" value="PROTEIN CBG25168"/>
    <property type="match status" value="1"/>
</dbReference>
<reference evidence="3" key="1">
    <citation type="submission" date="2007-07" db="EMBL/GenBank/DDBJ databases">
        <title>PCAP assembly of the Caenorhabditis remanei genome.</title>
        <authorList>
            <consortium name="The Caenorhabditis remanei Sequencing Consortium"/>
            <person name="Wilson R.K."/>
        </authorList>
    </citation>
    <scope>NUCLEOTIDE SEQUENCE [LARGE SCALE GENOMIC DNA]</scope>
    <source>
        <strain evidence="3">PB4641</strain>
    </source>
</reference>
<dbReference type="GeneID" id="9815337"/>
<dbReference type="InterPro" id="IPR013087">
    <property type="entry name" value="Znf_C2H2_type"/>
</dbReference>
<evidence type="ECO:0000256" key="1">
    <source>
        <dbReference type="SAM" id="MobiDB-lite"/>
    </source>
</evidence>
<feature type="domain" description="C2H2-type" evidence="2">
    <location>
        <begin position="775"/>
        <end position="806"/>
    </location>
</feature>
<feature type="domain" description="C2H2-type" evidence="2">
    <location>
        <begin position="1389"/>
        <end position="1413"/>
    </location>
</feature>
<dbReference type="FunCoup" id="E3MT80">
    <property type="interactions" value="1019"/>
</dbReference>
<accession>E3MT80</accession>
<feature type="region of interest" description="Disordered" evidence="1">
    <location>
        <begin position="925"/>
        <end position="953"/>
    </location>
</feature>
<evidence type="ECO:0000313" key="3">
    <source>
        <dbReference type="EMBL" id="EFP08653.1"/>
    </source>
</evidence>
<proteinExistence type="predicted"/>
<protein>
    <recommendedName>
        <fullName evidence="2">C2H2-type domain-containing protein</fullName>
    </recommendedName>
</protein>
<feature type="domain" description="C2H2-type" evidence="2">
    <location>
        <begin position="227"/>
        <end position="251"/>
    </location>
</feature>
<evidence type="ECO:0000313" key="4">
    <source>
        <dbReference type="Proteomes" id="UP000008281"/>
    </source>
</evidence>
<dbReference type="PANTHER" id="PTHR36936:SF2">
    <property type="entry name" value="C2H2-TYPE DOMAIN-CONTAINING PROTEIN"/>
    <property type="match status" value="1"/>
</dbReference>
<keyword evidence="4" id="KW-1185">Reference proteome</keyword>
<dbReference type="Proteomes" id="UP000008281">
    <property type="component" value="Unassembled WGS sequence"/>
</dbReference>
<dbReference type="CTD" id="9815337"/>
<dbReference type="RefSeq" id="XP_003100682.2">
    <property type="nucleotide sequence ID" value="XM_003100634.2"/>
</dbReference>
<feature type="compositionally biased region" description="Pro residues" evidence="1">
    <location>
        <begin position="104"/>
        <end position="113"/>
    </location>
</feature>
<name>E3MT80_CAERE</name>
<evidence type="ECO:0000259" key="2">
    <source>
        <dbReference type="SMART" id="SM00355"/>
    </source>
</evidence>
<gene>
    <name evidence="3" type="ORF">CRE_20439</name>
</gene>
<feature type="domain" description="C2H2-type" evidence="2">
    <location>
        <begin position="485"/>
        <end position="512"/>
    </location>
</feature>
<dbReference type="KEGG" id="crq:GCK72_000012"/>
<dbReference type="InParanoid" id="E3MT80"/>
<dbReference type="OrthoDB" id="5858508at2759"/>
<feature type="domain" description="C2H2-type" evidence="2">
    <location>
        <begin position="649"/>
        <end position="678"/>
    </location>
</feature>
<sequence>MSSEQCLFKYKDGYILLEDLESWYGQGFITPEDRIQIFEGSTSVNYKISALVELYGKRSPFRRIPKRMEHDPLAEYSSSEDEQDDQNYPNDYDSTHIEGSSTPLPAPQDPSPPKKMGGAFGAKRIACQEQSPINKEIPVVLIVEADRPSMPVQTRSMENSKFIFRDYALYNVDIENEGDKITGHEVITEMRRLKSMIDLSKWTISKICFFKFLHRKNNRNNRKPSVPICRLCNYTPFSGLLFLSHMFREDHIQMLSQHMVPKESFQYWESLFEKCQKQCVLDEPFDFNEEKKEEEILDQEKIGPCKTVSLYTTIPLFSSNTSTDLPKLDSSTISILLYLTSQWQWREENSFLAKLYKSVNIPQYCKVCEEDLEWHETRFTRHIMSENHLSGLTGISQKELNFWVNILTLEVVLKGFNNRHKTRILEYRNQRPIPLFDFKVETTILEENLRSTKMVELRTLFDSINKKLLVDPEPGIRSWPIHQGVACFACDLPKSFFKTELDLVLHLFTEKHLNYLLKFGFSEKAFLWWKKFFDNILSSPGGRDPTYSFVRRTSSLQMSDSPLQDFVAVPTVLPLAVPPAVPSPLQTAEQSITQEQNVFDSLPRIPLLSFPPKEALKANQQTFIMSMREIVSALTMYGKEVADRNFVNWKCAYCSSEEQRVILSSELEAFNHIASQKHLEKMKFTASIDDLQHWKEWAIATNPVIKIEAQAPDSKEASGPLPNVPRVPMLDKVQPGVECVTEKRQFYGYLMKYKGKFQYCDAKVLEKGRAMQVNWKCTFCTIRHSTLHIQFSDMMSAFLHIVTSKHWRKMGCKASIKDLNYWVNWAVSVLKRNETISTVSLNKSLNESFNTTGKEESNVACPGKNSPRVAMIDEMPENEDVVSSNLTDNAIVECVTENRMFYGCLPSIEDQNYWKNWKESVLKRNETTTTASSNNPLNKTEKEESNVACPGKNSPRVAMIDEMPENEHAVSKETFNRILDEARKKFKKGGKQKNRAVSRNKKNYATHWVCSFCCTPSKTVTLGNEMDAFLHIAKGVHRENMQYTACLSDLLYWKTWVDELHVKLEKETPLPMKLDPPRVPLLDKPLDTDSKLSESDFLTRYNAIRLRIPHLKSCIVTEQKVNYTCKHCPGTNEISTIHELIEHVFDGRHHSYIQFSATLSDFTFYENLIEIANPNVSEAQGKECLIAQKPVAPPSTVPSIGTVKTTPISVVNPVRTTTVIPDCELPLFFSLPSTRKSSDSTCPGPTNRQIEFVSKTQLREFIPHIPFFTEPTRCGLCDVNMSQWPLLHVTSHVFSVGHLKKFKSNGVIFYQEDFEWWITKLNSATVLRVPSSPSQLTNYYLGGLKQISTLATAQDFSCLTSAEIELFANIDKTKLTVPKTTASIMIKFGCCVYCNIWFLRPTDAIHHFISDYHFANVKKHHSVKRTEVDEILEIVKTCQKDSLKCIIM</sequence>
<dbReference type="EMBL" id="DS268475">
    <property type="protein sequence ID" value="EFP08653.1"/>
    <property type="molecule type" value="Genomic_DNA"/>
</dbReference>
<feature type="compositionally biased region" description="Polar residues" evidence="1">
    <location>
        <begin position="927"/>
        <end position="938"/>
    </location>
</feature>
<feature type="region of interest" description="Disordered" evidence="1">
    <location>
        <begin position="66"/>
        <end position="119"/>
    </location>
</feature>
<dbReference type="HOGENOM" id="CLU_008381_0_0_1"/>
<feature type="domain" description="C2H2-type" evidence="2">
    <location>
        <begin position="1123"/>
        <end position="1149"/>
    </location>
</feature>